<dbReference type="SUPFAM" id="SSF53335">
    <property type="entry name" value="S-adenosyl-L-methionine-dependent methyltransferases"/>
    <property type="match status" value="1"/>
</dbReference>
<dbReference type="PIRSF" id="PIRSF003078">
    <property type="entry name" value="GidB"/>
    <property type="match status" value="1"/>
</dbReference>
<keyword evidence="2 6" id="KW-0698">rRNA processing</keyword>
<keyword evidence="5 6" id="KW-0949">S-adenosyl-L-methionine</keyword>
<dbReference type="Gene3D" id="3.40.50.150">
    <property type="entry name" value="Vaccinia Virus protein VP39"/>
    <property type="match status" value="1"/>
</dbReference>
<feature type="binding site" evidence="6">
    <location>
        <begin position="147"/>
        <end position="148"/>
    </location>
    <ligand>
        <name>S-adenosyl-L-methionine</name>
        <dbReference type="ChEBI" id="CHEBI:59789"/>
    </ligand>
</feature>
<organism evidence="7 8">
    <name type="scientific">Limnobacter thiooxidans</name>
    <dbReference type="NCBI Taxonomy" id="131080"/>
    <lineage>
        <taxon>Bacteria</taxon>
        <taxon>Pseudomonadati</taxon>
        <taxon>Pseudomonadota</taxon>
        <taxon>Betaproteobacteria</taxon>
        <taxon>Burkholderiales</taxon>
        <taxon>Burkholderiaceae</taxon>
        <taxon>Limnobacter</taxon>
    </lineage>
</organism>
<gene>
    <name evidence="6 7" type="primary">rsmG</name>
    <name evidence="7" type="ORF">RGQ30_31830</name>
</gene>
<comment type="catalytic activity">
    <reaction evidence="6">
        <text>guanosine(527) in 16S rRNA + S-adenosyl-L-methionine = N(7)-methylguanosine(527) in 16S rRNA + S-adenosyl-L-homocysteine</text>
        <dbReference type="Rhea" id="RHEA:42732"/>
        <dbReference type="Rhea" id="RHEA-COMP:10209"/>
        <dbReference type="Rhea" id="RHEA-COMP:10210"/>
        <dbReference type="ChEBI" id="CHEBI:57856"/>
        <dbReference type="ChEBI" id="CHEBI:59789"/>
        <dbReference type="ChEBI" id="CHEBI:74269"/>
        <dbReference type="ChEBI" id="CHEBI:74480"/>
        <dbReference type="EC" id="2.1.1.170"/>
    </reaction>
</comment>
<evidence type="ECO:0000256" key="5">
    <source>
        <dbReference type="ARBA" id="ARBA00022691"/>
    </source>
</evidence>
<dbReference type="KEGG" id="lto:RGQ30_31830"/>
<dbReference type="PANTHER" id="PTHR31760">
    <property type="entry name" value="S-ADENOSYL-L-METHIONINE-DEPENDENT METHYLTRANSFERASES SUPERFAMILY PROTEIN"/>
    <property type="match status" value="1"/>
</dbReference>
<dbReference type="Proteomes" id="UP001329151">
    <property type="component" value="Chromosome"/>
</dbReference>
<comment type="similarity">
    <text evidence="6">Belongs to the methyltransferase superfamily. RNA methyltransferase RsmG family.</text>
</comment>
<keyword evidence="8" id="KW-1185">Reference proteome</keyword>
<dbReference type="InterPro" id="IPR003682">
    <property type="entry name" value="rRNA_ssu_MeTfrase_G"/>
</dbReference>
<dbReference type="EMBL" id="AP028947">
    <property type="protein sequence ID" value="BET27682.1"/>
    <property type="molecule type" value="Genomic_DNA"/>
</dbReference>
<keyword evidence="4 6" id="KW-0808">Transferase</keyword>
<dbReference type="CDD" id="cd02440">
    <property type="entry name" value="AdoMet_MTases"/>
    <property type="match status" value="1"/>
</dbReference>
<feature type="binding site" evidence="6">
    <location>
        <position position="162"/>
    </location>
    <ligand>
        <name>S-adenosyl-L-methionine</name>
        <dbReference type="ChEBI" id="CHEBI:59789"/>
    </ligand>
</feature>
<dbReference type="EC" id="2.1.1.170" evidence="6"/>
<dbReference type="Pfam" id="PF02527">
    <property type="entry name" value="GidB"/>
    <property type="match status" value="1"/>
</dbReference>
<dbReference type="InterPro" id="IPR029063">
    <property type="entry name" value="SAM-dependent_MTases_sf"/>
</dbReference>
<name>A0AA86JMW4_9BURK</name>
<dbReference type="AlphaFoldDB" id="A0AA86JMW4"/>
<keyword evidence="3 6" id="KW-0489">Methyltransferase</keyword>
<evidence type="ECO:0000256" key="2">
    <source>
        <dbReference type="ARBA" id="ARBA00022552"/>
    </source>
</evidence>
<evidence type="ECO:0000256" key="3">
    <source>
        <dbReference type="ARBA" id="ARBA00022603"/>
    </source>
</evidence>
<evidence type="ECO:0000256" key="6">
    <source>
        <dbReference type="HAMAP-Rule" id="MF_00074"/>
    </source>
</evidence>
<dbReference type="GO" id="GO:0005829">
    <property type="term" value="C:cytosol"/>
    <property type="evidence" value="ECO:0007669"/>
    <property type="project" value="TreeGrafter"/>
</dbReference>
<dbReference type="GO" id="GO:0070043">
    <property type="term" value="F:rRNA (guanine-N7-)-methyltransferase activity"/>
    <property type="evidence" value="ECO:0007669"/>
    <property type="project" value="UniProtKB-UniRule"/>
</dbReference>
<feature type="binding site" evidence="6">
    <location>
        <position position="96"/>
    </location>
    <ligand>
        <name>S-adenosyl-L-methionine</name>
        <dbReference type="ChEBI" id="CHEBI:59789"/>
    </ligand>
</feature>
<evidence type="ECO:0000313" key="7">
    <source>
        <dbReference type="EMBL" id="BET27682.1"/>
    </source>
</evidence>
<reference evidence="7 8" key="1">
    <citation type="submission" date="2023-10" db="EMBL/GenBank/DDBJ databases">
        <title>Complete Genome Sequence of Limnobacter thiooxidans CS-K2T, Isolated from freshwater lake sediments in Bavaria, Germany.</title>
        <authorList>
            <person name="Naruki M."/>
            <person name="Watanabe A."/>
            <person name="Warashina T."/>
            <person name="Morita T."/>
            <person name="Arakawa K."/>
        </authorList>
    </citation>
    <scope>NUCLEOTIDE SEQUENCE [LARGE SCALE GENOMIC DNA]</scope>
    <source>
        <strain evidence="7 8">CS-K2</strain>
    </source>
</reference>
<keyword evidence="1 6" id="KW-0963">Cytoplasm</keyword>
<dbReference type="NCBIfam" id="TIGR00138">
    <property type="entry name" value="rsmG_gidB"/>
    <property type="match status" value="1"/>
</dbReference>
<dbReference type="HAMAP" id="MF_00074">
    <property type="entry name" value="16SrRNA_methyltr_G"/>
    <property type="match status" value="1"/>
</dbReference>
<comment type="subcellular location">
    <subcellularLocation>
        <location evidence="6">Cytoplasm</location>
    </subcellularLocation>
</comment>
<dbReference type="PANTHER" id="PTHR31760:SF0">
    <property type="entry name" value="S-ADENOSYL-L-METHIONINE-DEPENDENT METHYLTRANSFERASES SUPERFAMILY PROTEIN"/>
    <property type="match status" value="1"/>
</dbReference>
<sequence length="225" mass="24817">MSSVQRKPKSEMLGLPEQTLLDQGIAQLRLGLSAAQHLQLFKYGQLIQKWNRVYNLTAIRSNRELVTHHLLDSLAVLPEISFALQATPNPHLLDVGAGAGLPGLVLAIAQPNWHVTLIDTVQKKAAFMQQAIASLGLNNAQAVHGRVEEHLPAKGYDLICSRAFSSIDNFIALSEHLLAPDGQFAALKGRVEVDSEVPPGWRIEALHPIQVPFLDEARHLFMIKR</sequence>
<evidence type="ECO:0000256" key="1">
    <source>
        <dbReference type="ARBA" id="ARBA00022490"/>
    </source>
</evidence>
<proteinExistence type="inferred from homology"/>
<comment type="function">
    <text evidence="6">Specifically methylates the N7 position of guanine in position 527 of 16S rRNA.</text>
</comment>
<comment type="caution">
    <text evidence="6">Lacks conserved residue(s) required for the propagation of feature annotation.</text>
</comment>
<evidence type="ECO:0000256" key="4">
    <source>
        <dbReference type="ARBA" id="ARBA00022679"/>
    </source>
</evidence>
<protein>
    <recommendedName>
        <fullName evidence="6">Ribosomal RNA small subunit methyltransferase G</fullName>
        <ecNumber evidence="6">2.1.1.170</ecNumber>
    </recommendedName>
    <alternativeName>
        <fullName evidence="6">16S rRNA 7-methylguanosine methyltransferase</fullName>
        <shortName evidence="6">16S rRNA m7G methyltransferase</shortName>
    </alternativeName>
</protein>
<evidence type="ECO:0000313" key="8">
    <source>
        <dbReference type="Proteomes" id="UP001329151"/>
    </source>
</evidence>
<feature type="binding site" evidence="6">
    <location>
        <position position="101"/>
    </location>
    <ligand>
        <name>S-adenosyl-L-methionine</name>
        <dbReference type="ChEBI" id="CHEBI:59789"/>
    </ligand>
</feature>
<accession>A0AA86JMW4</accession>